<feature type="transmembrane region" description="Helical" evidence="8">
    <location>
        <begin position="208"/>
        <end position="230"/>
    </location>
</feature>
<feature type="transmembrane region" description="Helical" evidence="8">
    <location>
        <begin position="154"/>
        <end position="176"/>
    </location>
</feature>
<feature type="transmembrane region" description="Helical" evidence="8">
    <location>
        <begin position="321"/>
        <end position="339"/>
    </location>
</feature>
<keyword evidence="5 8" id="KW-0812">Transmembrane</keyword>
<evidence type="ECO:0008006" key="11">
    <source>
        <dbReference type="Google" id="ProtNLM"/>
    </source>
</evidence>
<feature type="transmembrane region" description="Helical" evidence="8">
    <location>
        <begin position="297"/>
        <end position="315"/>
    </location>
</feature>
<name>A0A0G0K487_9BACT</name>
<proteinExistence type="inferred from homology"/>
<gene>
    <name evidence="9" type="ORF">US50_C0014G0003</name>
</gene>
<evidence type="ECO:0000256" key="5">
    <source>
        <dbReference type="ARBA" id="ARBA00022692"/>
    </source>
</evidence>
<accession>A0A0G0K487</accession>
<protein>
    <recommendedName>
        <fullName evidence="11">AI-2E family transporter</fullName>
    </recommendedName>
</protein>
<feature type="transmembrane region" description="Helical" evidence="8">
    <location>
        <begin position="63"/>
        <end position="88"/>
    </location>
</feature>
<comment type="similarity">
    <text evidence="2">Belongs to the autoinducer-2 exporter (AI-2E) (TC 2.A.86) family.</text>
</comment>
<keyword evidence="4" id="KW-1003">Cell membrane</keyword>
<evidence type="ECO:0000256" key="7">
    <source>
        <dbReference type="ARBA" id="ARBA00023136"/>
    </source>
</evidence>
<dbReference type="GO" id="GO:0055085">
    <property type="term" value="P:transmembrane transport"/>
    <property type="evidence" value="ECO:0007669"/>
    <property type="project" value="TreeGrafter"/>
</dbReference>
<evidence type="ECO:0000313" key="9">
    <source>
        <dbReference type="EMBL" id="KKQ35456.1"/>
    </source>
</evidence>
<feature type="transmembrane region" description="Helical" evidence="8">
    <location>
        <begin position="237"/>
        <end position="260"/>
    </location>
</feature>
<dbReference type="EMBL" id="LBTF01000014">
    <property type="protein sequence ID" value="KKQ35456.1"/>
    <property type="molecule type" value="Genomic_DNA"/>
</dbReference>
<feature type="transmembrane region" description="Helical" evidence="8">
    <location>
        <begin position="266"/>
        <end position="285"/>
    </location>
</feature>
<comment type="caution">
    <text evidence="9">The sequence shown here is derived from an EMBL/GenBank/DDBJ whole genome shotgun (WGS) entry which is preliminary data.</text>
</comment>
<evidence type="ECO:0000256" key="2">
    <source>
        <dbReference type="ARBA" id="ARBA00009773"/>
    </source>
</evidence>
<keyword evidence="3" id="KW-0813">Transport</keyword>
<keyword evidence="6 8" id="KW-1133">Transmembrane helix</keyword>
<feature type="transmembrane region" description="Helical" evidence="8">
    <location>
        <begin position="35"/>
        <end position="51"/>
    </location>
</feature>
<keyword evidence="7 8" id="KW-0472">Membrane</keyword>
<reference evidence="9 10" key="1">
    <citation type="journal article" date="2015" name="Nature">
        <title>rRNA introns, odd ribosomes, and small enigmatic genomes across a large radiation of phyla.</title>
        <authorList>
            <person name="Brown C.T."/>
            <person name="Hug L.A."/>
            <person name="Thomas B.C."/>
            <person name="Sharon I."/>
            <person name="Castelle C.J."/>
            <person name="Singh A."/>
            <person name="Wilkins M.J."/>
            <person name="Williams K.H."/>
            <person name="Banfield J.F."/>
        </authorList>
    </citation>
    <scope>NUCLEOTIDE SEQUENCE [LARGE SCALE GENOMIC DNA]</scope>
</reference>
<dbReference type="InterPro" id="IPR002549">
    <property type="entry name" value="AI-2E-like"/>
</dbReference>
<dbReference type="Proteomes" id="UP000033876">
    <property type="component" value="Unassembled WGS sequence"/>
</dbReference>
<dbReference type="AlphaFoldDB" id="A0A0G0K487"/>
<dbReference type="GO" id="GO:0005886">
    <property type="term" value="C:plasma membrane"/>
    <property type="evidence" value="ECO:0007669"/>
    <property type="project" value="UniProtKB-SubCell"/>
</dbReference>
<evidence type="ECO:0000256" key="3">
    <source>
        <dbReference type="ARBA" id="ARBA00022448"/>
    </source>
</evidence>
<dbReference type="PANTHER" id="PTHR21716">
    <property type="entry name" value="TRANSMEMBRANE PROTEIN"/>
    <property type="match status" value="1"/>
</dbReference>
<dbReference type="PANTHER" id="PTHR21716:SF53">
    <property type="entry name" value="PERMEASE PERM-RELATED"/>
    <property type="match status" value="1"/>
</dbReference>
<evidence type="ECO:0000313" key="10">
    <source>
        <dbReference type="Proteomes" id="UP000033876"/>
    </source>
</evidence>
<feature type="transmembrane region" description="Helical" evidence="8">
    <location>
        <begin position="12"/>
        <end position="29"/>
    </location>
</feature>
<evidence type="ECO:0000256" key="4">
    <source>
        <dbReference type="ARBA" id="ARBA00022475"/>
    </source>
</evidence>
<dbReference type="Pfam" id="PF01594">
    <property type="entry name" value="AI-2E_transport"/>
    <property type="match status" value="1"/>
</dbReference>
<evidence type="ECO:0000256" key="1">
    <source>
        <dbReference type="ARBA" id="ARBA00004651"/>
    </source>
</evidence>
<evidence type="ECO:0000256" key="8">
    <source>
        <dbReference type="SAM" id="Phobius"/>
    </source>
</evidence>
<comment type="subcellular location">
    <subcellularLocation>
        <location evidence="1">Cell membrane</location>
        <topology evidence="1">Multi-pass membrane protein</topology>
    </subcellularLocation>
</comment>
<evidence type="ECO:0000256" key="6">
    <source>
        <dbReference type="ARBA" id="ARBA00022989"/>
    </source>
</evidence>
<organism evidence="9 10">
    <name type="scientific">Candidatus Nomurabacteria bacterium GW2011_GWB1_37_5</name>
    <dbReference type="NCBI Taxonomy" id="1618742"/>
    <lineage>
        <taxon>Bacteria</taxon>
        <taxon>Candidatus Nomuraibacteriota</taxon>
    </lineage>
</organism>
<sequence length="352" mass="38752">MDKNININISNISLLRVVFWGVLVVAIYYLRDVVLVILTSIVIASFVELVLSKFSIFKIHRTLGVVLIYVLSALLLAGLFYIFIPVFVGEMSGLSALLSDYLPQASFLQGFEKEAAEGAKEITKTISNNVSLGGLIEGARSLVSNLSAGFLETLVSVFGGVLNLLLIIIISFYLSIKERGIEAFLKIVTPLMYEEYVISLWQRTEKKIALWVQGQFLLSLMVGILTFLGLMILGVKYAFLIALFTAVFELIPFGLILAVIPALTFAYVDGGISLLLWVAGLYIIIQQFENYLLQPLVIKKVVGISPLVVILALLIGARLAGFWGILLGIPVAVAILELMEDLEHHKVRTKVT</sequence>